<protein>
    <submittedName>
        <fullName evidence="2">Unannotated protein</fullName>
    </submittedName>
</protein>
<accession>A0A6J6SQN3</accession>
<dbReference type="AlphaFoldDB" id="A0A6J6SQN3"/>
<evidence type="ECO:0000313" key="2">
    <source>
        <dbReference type="EMBL" id="CAB4737221.1"/>
    </source>
</evidence>
<reference evidence="2" key="1">
    <citation type="submission" date="2020-05" db="EMBL/GenBank/DDBJ databases">
        <authorList>
            <person name="Chiriac C."/>
            <person name="Salcher M."/>
            <person name="Ghai R."/>
            <person name="Kavagutti S V."/>
        </authorList>
    </citation>
    <scope>NUCLEOTIDE SEQUENCE</scope>
</reference>
<name>A0A6J6SQN3_9ZZZZ</name>
<dbReference type="Pfam" id="PF14081">
    <property type="entry name" value="DUF4262"/>
    <property type="match status" value="1"/>
</dbReference>
<sequence length="196" mass="21202">MSNTEPWMGPLPAAPGCDCHVCRPDESYDEQDRRVIDTVLKHGWQVIMVAAGAGCDVPEHQNHSEADHNEGPAFAYTIGLGHRVGHPELLMSGLDHRLMHRCLNGVAERIMNGLRLVPGDAIEGVLAGVPVAVERATDLALAETVTWSGWFHRRKPQALALVWPDRNGVFGWQPGAPSSVHTGDDLGDRATPLSGT</sequence>
<dbReference type="EMBL" id="CAEZYQ010000006">
    <property type="protein sequence ID" value="CAB4737221.1"/>
    <property type="molecule type" value="Genomic_DNA"/>
</dbReference>
<gene>
    <name evidence="2" type="ORF">UFOPK2761_00998</name>
</gene>
<proteinExistence type="predicted"/>
<organism evidence="2">
    <name type="scientific">freshwater metagenome</name>
    <dbReference type="NCBI Taxonomy" id="449393"/>
    <lineage>
        <taxon>unclassified sequences</taxon>
        <taxon>metagenomes</taxon>
        <taxon>ecological metagenomes</taxon>
    </lineage>
</organism>
<evidence type="ECO:0000256" key="1">
    <source>
        <dbReference type="SAM" id="MobiDB-lite"/>
    </source>
</evidence>
<feature type="region of interest" description="Disordered" evidence="1">
    <location>
        <begin position="174"/>
        <end position="196"/>
    </location>
</feature>
<dbReference type="InterPro" id="IPR025358">
    <property type="entry name" value="DUF4262"/>
</dbReference>